<feature type="domain" description="UPF3" evidence="6">
    <location>
        <begin position="36"/>
        <end position="196"/>
    </location>
</feature>
<evidence type="ECO:0000256" key="3">
    <source>
        <dbReference type="ARBA" id="ARBA00023161"/>
    </source>
</evidence>
<dbReference type="InterPro" id="IPR005120">
    <property type="entry name" value="UPF3_dom"/>
</dbReference>
<dbReference type="InterPro" id="IPR035979">
    <property type="entry name" value="RBD_domain_sf"/>
</dbReference>
<dbReference type="CDD" id="cd12455">
    <property type="entry name" value="RRM_like_Smg4_UPF3"/>
    <property type="match status" value="1"/>
</dbReference>
<dbReference type="RefSeq" id="XP_001360229.3">
    <property type="nucleotide sequence ID" value="XM_001360192.4"/>
</dbReference>
<keyword evidence="3" id="KW-0866">Nonsense-mediated mRNA decay</keyword>
<proteinExistence type="inferred from homology"/>
<comment type="similarity">
    <text evidence="2">Belongs to the RENT3 family.</text>
</comment>
<feature type="region of interest" description="Disordered" evidence="5">
    <location>
        <begin position="193"/>
        <end position="514"/>
    </location>
</feature>
<dbReference type="InterPro" id="IPR012677">
    <property type="entry name" value="Nucleotide-bd_a/b_plait_sf"/>
</dbReference>
<dbReference type="FunFam" id="3.30.70.330:FF:000717">
    <property type="entry name" value="regulator of nonsense transcripts 3B"/>
    <property type="match status" value="1"/>
</dbReference>
<dbReference type="SUPFAM" id="SSF54928">
    <property type="entry name" value="RNA-binding domain, RBD"/>
    <property type="match status" value="1"/>
</dbReference>
<gene>
    <name evidence="8" type="primary">Upf3</name>
</gene>
<dbReference type="AlphaFoldDB" id="A0A6I8USJ5"/>
<dbReference type="InterPro" id="IPR039722">
    <property type="entry name" value="Upf3"/>
</dbReference>
<dbReference type="PANTHER" id="PTHR13112:SF0">
    <property type="entry name" value="FI21285P1"/>
    <property type="match status" value="1"/>
</dbReference>
<feature type="compositionally biased region" description="Basic and acidic residues" evidence="5">
    <location>
        <begin position="408"/>
        <end position="432"/>
    </location>
</feature>
<feature type="compositionally biased region" description="Basic and acidic residues" evidence="5">
    <location>
        <begin position="226"/>
        <end position="243"/>
    </location>
</feature>
<dbReference type="Pfam" id="PF03467">
    <property type="entry name" value="Smg4_UPF3"/>
    <property type="match status" value="1"/>
</dbReference>
<evidence type="ECO:0000313" key="8">
    <source>
        <dbReference type="RefSeq" id="XP_001360229.3"/>
    </source>
</evidence>
<feature type="compositionally biased region" description="Polar residues" evidence="5">
    <location>
        <begin position="251"/>
        <end position="264"/>
    </location>
</feature>
<protein>
    <submittedName>
        <fullName evidence="8">Regulator of nonsense transcripts 3A</fullName>
    </submittedName>
</protein>
<evidence type="ECO:0000259" key="6">
    <source>
        <dbReference type="Pfam" id="PF03467"/>
    </source>
</evidence>
<evidence type="ECO:0000313" key="7">
    <source>
        <dbReference type="Proteomes" id="UP000001819"/>
    </source>
</evidence>
<accession>A0A6I8USJ5</accession>
<dbReference type="Gene3D" id="3.30.70.330">
    <property type="match status" value="1"/>
</dbReference>
<evidence type="ECO:0000256" key="2">
    <source>
        <dbReference type="ARBA" id="ARBA00005991"/>
    </source>
</evidence>
<keyword evidence="4" id="KW-0539">Nucleus</keyword>
<evidence type="ECO:0000256" key="4">
    <source>
        <dbReference type="ARBA" id="ARBA00023242"/>
    </source>
</evidence>
<feature type="compositionally biased region" description="Basic residues" evidence="5">
    <location>
        <begin position="480"/>
        <end position="491"/>
    </location>
</feature>
<evidence type="ECO:0000256" key="1">
    <source>
        <dbReference type="ARBA" id="ARBA00004123"/>
    </source>
</evidence>
<name>A0A6I8USJ5_DROPS</name>
<dbReference type="FunCoup" id="A0A6I8USJ5">
    <property type="interactions" value="172"/>
</dbReference>
<dbReference type="InParanoid" id="A0A6I8USJ5"/>
<dbReference type="GO" id="GO:0005737">
    <property type="term" value="C:cytoplasm"/>
    <property type="evidence" value="ECO:0007669"/>
    <property type="project" value="TreeGrafter"/>
</dbReference>
<feature type="compositionally biased region" description="Polar residues" evidence="5">
    <location>
        <begin position="497"/>
        <end position="507"/>
    </location>
</feature>
<feature type="compositionally biased region" description="Basic and acidic residues" evidence="5">
    <location>
        <begin position="198"/>
        <end position="220"/>
    </location>
</feature>
<organism evidence="7 8">
    <name type="scientific">Drosophila pseudoobscura pseudoobscura</name>
    <name type="common">Fruit fly</name>
    <dbReference type="NCBI Taxonomy" id="46245"/>
    <lineage>
        <taxon>Eukaryota</taxon>
        <taxon>Metazoa</taxon>
        <taxon>Ecdysozoa</taxon>
        <taxon>Arthropoda</taxon>
        <taxon>Hexapoda</taxon>
        <taxon>Insecta</taxon>
        <taxon>Pterygota</taxon>
        <taxon>Neoptera</taxon>
        <taxon>Endopterygota</taxon>
        <taxon>Diptera</taxon>
        <taxon>Brachycera</taxon>
        <taxon>Muscomorpha</taxon>
        <taxon>Ephydroidea</taxon>
        <taxon>Drosophilidae</taxon>
        <taxon>Drosophila</taxon>
        <taxon>Sophophora</taxon>
    </lineage>
</organism>
<reference evidence="8" key="2">
    <citation type="submission" date="2025-08" db="UniProtKB">
        <authorList>
            <consortium name="RefSeq"/>
        </authorList>
    </citation>
    <scope>IDENTIFICATION</scope>
    <source>
        <strain evidence="8">MV-25-SWS-2005</strain>
        <tissue evidence="8">Whole body</tissue>
    </source>
</reference>
<dbReference type="GO" id="GO:0000184">
    <property type="term" value="P:nuclear-transcribed mRNA catabolic process, nonsense-mediated decay"/>
    <property type="evidence" value="ECO:0007669"/>
    <property type="project" value="UniProtKB-KW"/>
</dbReference>
<dbReference type="KEGG" id="dpo:4803516"/>
<comment type="subcellular location">
    <subcellularLocation>
        <location evidence="1">Nucleus</location>
    </subcellularLocation>
</comment>
<dbReference type="GO" id="GO:0003729">
    <property type="term" value="F:mRNA binding"/>
    <property type="evidence" value="ECO:0007669"/>
    <property type="project" value="TreeGrafter"/>
</dbReference>
<reference evidence="7" key="1">
    <citation type="submission" date="2024-06" db="UniProtKB">
        <authorList>
            <consortium name="RefSeq"/>
        </authorList>
    </citation>
    <scope>NUCLEOTIDE SEQUENCE [LARGE SCALE GENOMIC DNA]</scope>
    <source>
        <strain evidence="7">MV2-25</strain>
    </source>
</reference>
<dbReference type="GO" id="GO:0005730">
    <property type="term" value="C:nucleolus"/>
    <property type="evidence" value="ECO:0007669"/>
    <property type="project" value="TreeGrafter"/>
</dbReference>
<feature type="compositionally biased region" description="Polar residues" evidence="5">
    <location>
        <begin position="383"/>
        <end position="400"/>
    </location>
</feature>
<sequence>MSENKDEKQKASNPESKPERSRGNRRKDRKEKSNPTVKIVMRHLPPTMTEKEFLDQVGPLPSESDSYYYCQADWSLGHDATCRAYIDMTPKDNTELLQFRDRFDGYVFVDQYGVEYHAMVEYAPFQCFLKNKSRTDDKVNTIEAEAHYQAFIQKLADEREEASRIGEVKIDLTFDRKSDDRVRSTPLLQYLANKKEKRREEARKRNEEKKKHREEQKQVRLMEQSESSKPKESTADVRKDTGTKPKGGTKDAQSQNQTTEGAKNSRSKRRTERDQRRREEHEQRKLDRERDQKDIKNPERQDNPDREKPFSNKNGKKSKQQKDPNKPERDIAILRKESKFDLKKCEELPSASKKTNVGDCSEAAQPKSKEEISVPDTIKKTVQAVSDQSENDNSAATTVQPAGPSRSKSFDDTRKSSFRSSEERRIRNKDRPSIAIYQPKARVRKGSGDQSQNGNKDVSKSRDEPISDGEVSLAEEKPARKNKRPGRRNKSKPCQGISKSSENSCSANEPAIVK</sequence>
<feature type="compositionally biased region" description="Basic and acidic residues" evidence="5">
    <location>
        <begin position="1"/>
        <end position="22"/>
    </location>
</feature>
<dbReference type="PANTHER" id="PTHR13112">
    <property type="entry name" value="UPF3 REGULATOR OF NONSENSE TRANSCRIPTS-LIKE PROTEIN"/>
    <property type="match status" value="1"/>
</dbReference>
<dbReference type="GO" id="GO:0045727">
    <property type="term" value="P:positive regulation of translation"/>
    <property type="evidence" value="ECO:0007669"/>
    <property type="project" value="TreeGrafter"/>
</dbReference>
<keyword evidence="7" id="KW-1185">Reference proteome</keyword>
<feature type="compositionally biased region" description="Basic and acidic residues" evidence="5">
    <location>
        <begin position="320"/>
        <end position="347"/>
    </location>
</feature>
<dbReference type="Proteomes" id="UP000001819">
    <property type="component" value="Chromosome 3"/>
</dbReference>
<feature type="compositionally biased region" description="Basic and acidic residues" evidence="5">
    <location>
        <begin position="271"/>
        <end position="310"/>
    </location>
</feature>
<evidence type="ECO:0000256" key="5">
    <source>
        <dbReference type="SAM" id="MobiDB-lite"/>
    </source>
</evidence>
<feature type="region of interest" description="Disordered" evidence="5">
    <location>
        <begin position="1"/>
        <end position="36"/>
    </location>
</feature>